<evidence type="ECO:0000256" key="1">
    <source>
        <dbReference type="ARBA" id="ARBA00004651"/>
    </source>
</evidence>
<evidence type="ECO:0000256" key="2">
    <source>
        <dbReference type="ARBA" id="ARBA00022475"/>
    </source>
</evidence>
<reference evidence="11 13" key="2">
    <citation type="submission" date="2018-11" db="EMBL/GenBank/DDBJ databases">
        <authorList>
            <consortium name="Pathogen Informatics"/>
        </authorList>
    </citation>
    <scope>NUCLEOTIDE SEQUENCE [LARGE SCALE GENOMIC DNA]</scope>
</reference>
<dbReference type="InterPro" id="IPR017452">
    <property type="entry name" value="GPCR_Rhodpsn_7TM"/>
</dbReference>
<dbReference type="Proteomes" id="UP000274756">
    <property type="component" value="Unassembled WGS sequence"/>
</dbReference>
<organism evidence="12 14">
    <name type="scientific">Dracunculus medinensis</name>
    <name type="common">Guinea worm</name>
    <dbReference type="NCBI Taxonomy" id="318479"/>
    <lineage>
        <taxon>Eukaryota</taxon>
        <taxon>Metazoa</taxon>
        <taxon>Ecdysozoa</taxon>
        <taxon>Nematoda</taxon>
        <taxon>Chromadorea</taxon>
        <taxon>Rhabditida</taxon>
        <taxon>Spirurina</taxon>
        <taxon>Dracunculoidea</taxon>
        <taxon>Dracunculidae</taxon>
        <taxon>Dracunculus</taxon>
    </lineage>
</organism>
<dbReference type="OrthoDB" id="5951059at2759"/>
<feature type="transmembrane region" description="Helical" evidence="9">
    <location>
        <begin position="99"/>
        <end position="125"/>
    </location>
</feature>
<dbReference type="PANTHER" id="PTHR24248">
    <property type="entry name" value="ADRENERGIC RECEPTOR-RELATED G-PROTEIN COUPLED RECEPTOR"/>
    <property type="match status" value="1"/>
</dbReference>
<name>A0A0N4U152_DRAME</name>
<evidence type="ECO:0000256" key="4">
    <source>
        <dbReference type="ARBA" id="ARBA00022989"/>
    </source>
</evidence>
<gene>
    <name evidence="11" type="ORF">DME_LOCUS4674</name>
</gene>
<comment type="subcellular location">
    <subcellularLocation>
        <location evidence="1">Cell membrane</location>
        <topology evidence="1">Multi-pass membrane protein</topology>
    </subcellularLocation>
</comment>
<keyword evidence="6 9" id="KW-0472">Membrane</keyword>
<dbReference type="AlphaFoldDB" id="A0A0N4U152"/>
<keyword evidence="7" id="KW-0675">Receptor</keyword>
<evidence type="ECO:0000259" key="10">
    <source>
        <dbReference type="PROSITE" id="PS50262"/>
    </source>
</evidence>
<dbReference type="SUPFAM" id="SSF81321">
    <property type="entry name" value="Family A G protein-coupled receptor-like"/>
    <property type="match status" value="1"/>
</dbReference>
<dbReference type="Pfam" id="PF00001">
    <property type="entry name" value="7tm_1"/>
    <property type="match status" value="1"/>
</dbReference>
<dbReference type="STRING" id="318479.A0A0N4U152"/>
<dbReference type="Proteomes" id="UP000038040">
    <property type="component" value="Unplaced"/>
</dbReference>
<evidence type="ECO:0000313" key="14">
    <source>
        <dbReference type="WBParaSite" id="DME_0000031401-mRNA-1"/>
    </source>
</evidence>
<keyword evidence="13" id="KW-1185">Reference proteome</keyword>
<keyword evidence="4 9" id="KW-1133">Transmembrane helix</keyword>
<dbReference type="EMBL" id="UYYG01001150">
    <property type="protein sequence ID" value="VDN54701.1"/>
    <property type="molecule type" value="Genomic_DNA"/>
</dbReference>
<keyword evidence="8" id="KW-0807">Transducer</keyword>
<accession>A0A0N4U152</accession>
<evidence type="ECO:0000313" key="13">
    <source>
        <dbReference type="Proteomes" id="UP000274756"/>
    </source>
</evidence>
<keyword evidence="3 9" id="KW-0812">Transmembrane</keyword>
<dbReference type="GO" id="GO:0005886">
    <property type="term" value="C:plasma membrane"/>
    <property type="evidence" value="ECO:0007669"/>
    <property type="project" value="UniProtKB-SubCell"/>
</dbReference>
<evidence type="ECO:0000256" key="6">
    <source>
        <dbReference type="ARBA" id="ARBA00023136"/>
    </source>
</evidence>
<evidence type="ECO:0000313" key="12">
    <source>
        <dbReference type="Proteomes" id="UP000038040"/>
    </source>
</evidence>
<dbReference type="GO" id="GO:0004930">
    <property type="term" value="F:G protein-coupled receptor activity"/>
    <property type="evidence" value="ECO:0007669"/>
    <property type="project" value="UniProtKB-KW"/>
</dbReference>
<evidence type="ECO:0000256" key="9">
    <source>
        <dbReference type="SAM" id="Phobius"/>
    </source>
</evidence>
<evidence type="ECO:0000256" key="5">
    <source>
        <dbReference type="ARBA" id="ARBA00023040"/>
    </source>
</evidence>
<dbReference type="WBParaSite" id="DME_0000031401-mRNA-1">
    <property type="protein sequence ID" value="DME_0000031401-mRNA-1"/>
    <property type="gene ID" value="DME_0000031401"/>
</dbReference>
<dbReference type="Gene3D" id="1.20.1070.10">
    <property type="entry name" value="Rhodopsin 7-helix transmembrane proteins"/>
    <property type="match status" value="1"/>
</dbReference>
<dbReference type="PRINTS" id="PR00237">
    <property type="entry name" value="GPCRRHODOPSN"/>
</dbReference>
<evidence type="ECO:0000256" key="7">
    <source>
        <dbReference type="ARBA" id="ARBA00023170"/>
    </source>
</evidence>
<protein>
    <submittedName>
        <fullName evidence="14">G_PROTEIN_RECEP_F1_2 domain-containing protein</fullName>
    </submittedName>
</protein>
<proteinExistence type="predicted"/>
<feature type="transmembrane region" description="Helical" evidence="9">
    <location>
        <begin position="69"/>
        <end position="87"/>
    </location>
</feature>
<keyword evidence="2" id="KW-1003">Cell membrane</keyword>
<evidence type="ECO:0000313" key="11">
    <source>
        <dbReference type="EMBL" id="VDN54701.1"/>
    </source>
</evidence>
<dbReference type="PROSITE" id="PS50262">
    <property type="entry name" value="G_PROTEIN_RECEP_F1_2"/>
    <property type="match status" value="1"/>
</dbReference>
<evidence type="ECO:0000256" key="8">
    <source>
        <dbReference type="ARBA" id="ARBA00023224"/>
    </source>
</evidence>
<reference evidence="14" key="1">
    <citation type="submission" date="2017-02" db="UniProtKB">
        <authorList>
            <consortium name="WormBaseParasite"/>
        </authorList>
    </citation>
    <scope>IDENTIFICATION</scope>
</reference>
<evidence type="ECO:0000256" key="3">
    <source>
        <dbReference type="ARBA" id="ARBA00022692"/>
    </source>
</evidence>
<keyword evidence="5" id="KW-0297">G-protein coupled receptor</keyword>
<feature type="domain" description="G-protein coupled receptors family 1 profile" evidence="10">
    <location>
        <begin position="69"/>
        <end position="122"/>
    </location>
</feature>
<dbReference type="InterPro" id="IPR000276">
    <property type="entry name" value="GPCR_Rhodpsn"/>
</dbReference>
<sequence length="148" mass="17401">MHVTRAIRRKRRESMAIRRESRATRLVAAILTSSFDIKSNVQKSGRCQRKLPHPVCNYWSKANQIQKNIAFLICWIPYFCVSVYRGICAGLGTNTDKQLHIRLFAVTSWLGYAHSCFNPVIYTCLNKNFRRTVRKFFASSRWRRSRKL</sequence>